<dbReference type="AlphaFoldDB" id="A0A1M6SV69"/>
<dbReference type="EMBL" id="LT670844">
    <property type="protein sequence ID" value="SHK48632.1"/>
    <property type="molecule type" value="Genomic_DNA"/>
</dbReference>
<evidence type="ECO:0000313" key="1">
    <source>
        <dbReference type="EMBL" id="SHK48632.1"/>
    </source>
</evidence>
<evidence type="ECO:0000313" key="2">
    <source>
        <dbReference type="Proteomes" id="UP000189935"/>
    </source>
</evidence>
<dbReference type="Proteomes" id="UP000189935">
    <property type="component" value="Chromosome I"/>
</dbReference>
<sequence length="31" mass="3498">MIDTLKRWAPIATTIFMVVTPALENEHDAGR</sequence>
<name>A0A1M6SV69_9BRAD</name>
<proteinExistence type="predicted"/>
<reference evidence="1 2" key="1">
    <citation type="submission" date="2016-11" db="EMBL/GenBank/DDBJ databases">
        <authorList>
            <person name="Jaros S."/>
            <person name="Januszkiewicz K."/>
            <person name="Wedrychowicz H."/>
        </authorList>
    </citation>
    <scope>NUCLEOTIDE SEQUENCE [LARGE SCALE GENOMIC DNA]</scope>
    <source>
        <strain evidence="1 2">GAS499</strain>
    </source>
</reference>
<organism evidence="1 2">
    <name type="scientific">Bradyrhizobium lablabi</name>
    <dbReference type="NCBI Taxonomy" id="722472"/>
    <lineage>
        <taxon>Bacteria</taxon>
        <taxon>Pseudomonadati</taxon>
        <taxon>Pseudomonadota</taxon>
        <taxon>Alphaproteobacteria</taxon>
        <taxon>Hyphomicrobiales</taxon>
        <taxon>Nitrobacteraceae</taxon>
        <taxon>Bradyrhizobium</taxon>
    </lineage>
</organism>
<accession>A0A1M6SV69</accession>
<protein>
    <submittedName>
        <fullName evidence="1">Uncharacterized protein</fullName>
    </submittedName>
</protein>
<gene>
    <name evidence="1" type="ORF">SAMN05444159_3376</name>
</gene>